<evidence type="ECO:0000313" key="4">
    <source>
        <dbReference type="Proteomes" id="UP000285092"/>
    </source>
</evidence>
<dbReference type="Pfam" id="PF07995">
    <property type="entry name" value="GSDH"/>
    <property type="match status" value="1"/>
</dbReference>
<keyword evidence="1" id="KW-0732">Signal</keyword>
<sequence length="399" mass="42596">MTKSAILAALLSPCALVSASCSAEPVGDSASPEATATAEVGEEVTVTSASDFNAVSLGAFDEPWAADFAPGTSVLFVTEKAGTMKFVDTVTGRTGTVTGMPEVDYGGQGGLGDVAFLPSESSEALDRRTIYLTWAEAGDGDTRGAALGKGTLVCEQADACTVDGLTVIWRQQPKVTGRGHYSHRIAFSPDGQYLFLASGERQKMQPAQDLSNNLGSVLRLTLDGQPAPGNPFAERGSPSDQIWSYGHRNILGLQFDAQGRLWDLEHGPQGGDELNLVESSDNYGWPIVSEGIHYNDDPIPDHSTRPEFHAPAISWDPVIAPGDFTFYSGKLWPEWQGQAIIGAMKPTAVVRVAIEGDKATEVARYPFEKRVREIVEGPDGALWILEDGEDGRLIKLTPG</sequence>
<keyword evidence="4" id="KW-1185">Reference proteome</keyword>
<dbReference type="OrthoDB" id="9770043at2"/>
<dbReference type="RefSeq" id="WP_119512702.1">
    <property type="nucleotide sequence ID" value="NZ_QXFK01000015.1"/>
</dbReference>
<feature type="signal peptide" evidence="1">
    <location>
        <begin position="1"/>
        <end position="23"/>
    </location>
</feature>
<evidence type="ECO:0000313" key="3">
    <source>
        <dbReference type="EMBL" id="RIV78648.1"/>
    </source>
</evidence>
<dbReference type="InterPro" id="IPR012938">
    <property type="entry name" value="Glc/Sorbosone_DH"/>
</dbReference>
<reference evidence="3 4" key="1">
    <citation type="submission" date="2018-08" db="EMBL/GenBank/DDBJ databases">
        <title>Altererythrobacter sp.Ery1 and Ery12, the genome sequencing of novel strains in genus Alterythrobacter.</title>
        <authorList>
            <person name="Cheng H."/>
            <person name="Wu Y.-H."/>
            <person name="Fang C."/>
            <person name="Xu X.-W."/>
        </authorList>
    </citation>
    <scope>NUCLEOTIDE SEQUENCE [LARGE SCALE GENOMIC DNA]</scope>
    <source>
        <strain evidence="3 4">Ery1</strain>
    </source>
</reference>
<dbReference type="InterPro" id="IPR011041">
    <property type="entry name" value="Quinoprot_gluc/sorb_DH_b-prop"/>
</dbReference>
<dbReference type="InterPro" id="IPR011042">
    <property type="entry name" value="6-blade_b-propeller_TolB-like"/>
</dbReference>
<evidence type="ECO:0000256" key="1">
    <source>
        <dbReference type="SAM" id="SignalP"/>
    </source>
</evidence>
<dbReference type="Proteomes" id="UP000285092">
    <property type="component" value="Unassembled WGS sequence"/>
</dbReference>
<gene>
    <name evidence="3" type="ORF">D2V04_07540</name>
</gene>
<dbReference type="AlphaFoldDB" id="A0A418NI58"/>
<feature type="domain" description="Glucose/Sorbosone dehydrogenase" evidence="2">
    <location>
        <begin position="60"/>
        <end position="395"/>
    </location>
</feature>
<organism evidence="3 4">
    <name type="scientific">Pelagerythrobacter aerophilus</name>
    <dbReference type="NCBI Taxonomy" id="2306995"/>
    <lineage>
        <taxon>Bacteria</taxon>
        <taxon>Pseudomonadati</taxon>
        <taxon>Pseudomonadota</taxon>
        <taxon>Alphaproteobacteria</taxon>
        <taxon>Sphingomonadales</taxon>
        <taxon>Erythrobacteraceae</taxon>
        <taxon>Pelagerythrobacter</taxon>
    </lineage>
</organism>
<feature type="chain" id="PRO_5019381089" evidence="1">
    <location>
        <begin position="24"/>
        <end position="399"/>
    </location>
</feature>
<evidence type="ECO:0000259" key="2">
    <source>
        <dbReference type="Pfam" id="PF07995"/>
    </source>
</evidence>
<name>A0A418NI58_9SPHN</name>
<dbReference type="PANTHER" id="PTHR19328">
    <property type="entry name" value="HEDGEHOG-INTERACTING PROTEIN"/>
    <property type="match status" value="1"/>
</dbReference>
<comment type="caution">
    <text evidence="3">The sequence shown here is derived from an EMBL/GenBank/DDBJ whole genome shotgun (WGS) entry which is preliminary data.</text>
</comment>
<protein>
    <submittedName>
        <fullName evidence="3">PQQ-dependent sugar dehydrogenase</fullName>
    </submittedName>
</protein>
<dbReference type="EMBL" id="QXFK01000015">
    <property type="protein sequence ID" value="RIV78648.1"/>
    <property type="molecule type" value="Genomic_DNA"/>
</dbReference>
<dbReference type="Gene3D" id="2.120.10.30">
    <property type="entry name" value="TolB, C-terminal domain"/>
    <property type="match status" value="1"/>
</dbReference>
<dbReference type="SUPFAM" id="SSF50952">
    <property type="entry name" value="Soluble quinoprotein glucose dehydrogenase"/>
    <property type="match status" value="1"/>
</dbReference>
<dbReference type="PANTHER" id="PTHR19328:SF75">
    <property type="entry name" value="ALDOSE SUGAR DEHYDROGENASE YLII"/>
    <property type="match status" value="1"/>
</dbReference>
<proteinExistence type="predicted"/>
<accession>A0A418NI58</accession>
<dbReference type="PROSITE" id="PS51257">
    <property type="entry name" value="PROKAR_LIPOPROTEIN"/>
    <property type="match status" value="1"/>
</dbReference>